<dbReference type="InterPro" id="IPR022412">
    <property type="entry name" value="Quinolinate_PRibosylTrfase_N"/>
</dbReference>
<evidence type="ECO:0000256" key="1">
    <source>
        <dbReference type="ARBA" id="ARBA00003237"/>
    </source>
</evidence>
<protein>
    <recommendedName>
        <fullName evidence="4">nicotinate-nucleotide diphosphorylase (carboxylating)</fullName>
        <ecNumber evidence="4">2.4.2.19</ecNumber>
    </recommendedName>
    <alternativeName>
        <fullName evidence="8">Quinolinate phosphoribosyltransferase [decarboxylating]</fullName>
    </alternativeName>
</protein>
<dbReference type="NCBIfam" id="TIGR00078">
    <property type="entry name" value="nadC"/>
    <property type="match status" value="1"/>
</dbReference>
<evidence type="ECO:0000256" key="3">
    <source>
        <dbReference type="ARBA" id="ARBA00009400"/>
    </source>
</evidence>
<dbReference type="GO" id="GO:0009435">
    <property type="term" value="P:NAD+ biosynthetic process"/>
    <property type="evidence" value="ECO:0007669"/>
    <property type="project" value="UniProtKB-UniPathway"/>
</dbReference>
<evidence type="ECO:0000256" key="5">
    <source>
        <dbReference type="ARBA" id="ARBA00022642"/>
    </source>
</evidence>
<name>A0A420WZD4_9GAMM</name>
<evidence type="ECO:0000313" key="13">
    <source>
        <dbReference type="Proteomes" id="UP000281975"/>
    </source>
</evidence>
<dbReference type="PIRSF" id="PIRSF006250">
    <property type="entry name" value="NadC_ModD"/>
    <property type="match status" value="1"/>
</dbReference>
<dbReference type="InterPro" id="IPR037128">
    <property type="entry name" value="Quinolinate_PRibosylTase_N_sf"/>
</dbReference>
<sequence length="283" mass="30351">MKFQEALAEDIRISAARLITEDIGPGDITSQLVPGHREADAHIMVHEATILCGVPWVEELFRRLDPTIRLEWAHFDGNRVAADTAILTLHGAARSLLAGREAALNVLRTLSATATRTRHCVDLLADHGIEIIATRQTLPGMRLAQKYAVQCGGGFSHRTGLHDAFLIEAAHVAACGNIARAVAEARDIAGELTVGVVIDRPDELEAAVAARADFVRLECFTPAQVAEAARRNAGRVRLEALSASDETALQGLADTGIDRLVLHDLTASVRAIGMSMPITLDEA</sequence>
<dbReference type="Pfam" id="PF01729">
    <property type="entry name" value="QRPTase_C"/>
    <property type="match status" value="1"/>
</dbReference>
<dbReference type="PANTHER" id="PTHR32179:SF3">
    <property type="entry name" value="NICOTINATE-NUCLEOTIDE PYROPHOSPHORYLASE [CARBOXYLATING]"/>
    <property type="match status" value="1"/>
</dbReference>
<organism evidence="12 13">
    <name type="scientific">Kushneria sinocarnis</name>
    <dbReference type="NCBI Taxonomy" id="595502"/>
    <lineage>
        <taxon>Bacteria</taxon>
        <taxon>Pseudomonadati</taxon>
        <taxon>Pseudomonadota</taxon>
        <taxon>Gammaproteobacteria</taxon>
        <taxon>Oceanospirillales</taxon>
        <taxon>Halomonadaceae</taxon>
        <taxon>Kushneria</taxon>
    </lineage>
</organism>
<keyword evidence="13" id="KW-1185">Reference proteome</keyword>
<dbReference type="InterPro" id="IPR027277">
    <property type="entry name" value="NadC/ModD"/>
</dbReference>
<dbReference type="GO" id="GO:0005737">
    <property type="term" value="C:cytoplasm"/>
    <property type="evidence" value="ECO:0007669"/>
    <property type="project" value="TreeGrafter"/>
</dbReference>
<proteinExistence type="inferred from homology"/>
<evidence type="ECO:0000256" key="6">
    <source>
        <dbReference type="ARBA" id="ARBA00022676"/>
    </source>
</evidence>
<reference evidence="12 13" key="1">
    <citation type="submission" date="2018-10" db="EMBL/GenBank/DDBJ databases">
        <title>Genomic Encyclopedia of Type Strains, Phase IV (KMG-IV): sequencing the most valuable type-strain genomes for metagenomic binning, comparative biology and taxonomic classification.</title>
        <authorList>
            <person name="Goeker M."/>
        </authorList>
    </citation>
    <scope>NUCLEOTIDE SEQUENCE [LARGE SCALE GENOMIC DNA]</scope>
    <source>
        <strain evidence="12 13">DSM 23229</strain>
    </source>
</reference>
<dbReference type="EC" id="2.4.2.19" evidence="4"/>
<dbReference type="EMBL" id="RBIN01000002">
    <property type="protein sequence ID" value="RKR06652.1"/>
    <property type="molecule type" value="Genomic_DNA"/>
</dbReference>
<keyword evidence="5" id="KW-0662">Pyridine nucleotide biosynthesis</keyword>
<comment type="similarity">
    <text evidence="3 9">Belongs to the NadC/ModD family.</text>
</comment>
<dbReference type="FunFam" id="3.20.20.70:FF:000030">
    <property type="entry name" value="Nicotinate-nucleotide pyrophosphorylase, carboxylating"/>
    <property type="match status" value="1"/>
</dbReference>
<evidence type="ECO:0000256" key="7">
    <source>
        <dbReference type="ARBA" id="ARBA00022679"/>
    </source>
</evidence>
<evidence type="ECO:0000313" key="12">
    <source>
        <dbReference type="EMBL" id="RKR06652.1"/>
    </source>
</evidence>
<dbReference type="Proteomes" id="UP000281975">
    <property type="component" value="Unassembled WGS sequence"/>
</dbReference>
<feature type="domain" description="Quinolinate phosphoribosyl transferase C-terminal" evidence="10">
    <location>
        <begin position="114"/>
        <end position="276"/>
    </location>
</feature>
<dbReference type="SUPFAM" id="SSF54675">
    <property type="entry name" value="Nicotinate/Quinolinate PRTase N-terminal domain-like"/>
    <property type="match status" value="1"/>
</dbReference>
<dbReference type="UniPathway" id="UPA00253">
    <property type="reaction ID" value="UER00331"/>
</dbReference>
<accession>A0A420WZD4</accession>
<evidence type="ECO:0000256" key="4">
    <source>
        <dbReference type="ARBA" id="ARBA00011944"/>
    </source>
</evidence>
<dbReference type="InterPro" id="IPR036068">
    <property type="entry name" value="Nicotinate_pribotase-like_C"/>
</dbReference>
<evidence type="ECO:0000259" key="11">
    <source>
        <dbReference type="Pfam" id="PF02749"/>
    </source>
</evidence>
<dbReference type="SUPFAM" id="SSF51690">
    <property type="entry name" value="Nicotinate/Quinolinate PRTase C-terminal domain-like"/>
    <property type="match status" value="1"/>
</dbReference>
<dbReference type="AlphaFoldDB" id="A0A420WZD4"/>
<dbReference type="Gene3D" id="3.20.20.70">
    <property type="entry name" value="Aldolase class I"/>
    <property type="match status" value="1"/>
</dbReference>
<keyword evidence="6 9" id="KW-0328">Glycosyltransferase</keyword>
<dbReference type="InterPro" id="IPR013785">
    <property type="entry name" value="Aldolase_TIM"/>
</dbReference>
<evidence type="ECO:0000256" key="2">
    <source>
        <dbReference type="ARBA" id="ARBA00004893"/>
    </source>
</evidence>
<dbReference type="OrthoDB" id="9782546at2"/>
<dbReference type="PANTHER" id="PTHR32179">
    <property type="entry name" value="NICOTINATE-NUCLEOTIDE PYROPHOSPHORYLASE [CARBOXYLATING]"/>
    <property type="match status" value="1"/>
</dbReference>
<dbReference type="Pfam" id="PF02749">
    <property type="entry name" value="QRPTase_N"/>
    <property type="match status" value="1"/>
</dbReference>
<dbReference type="InterPro" id="IPR002638">
    <property type="entry name" value="Quinolinate_PRibosylTrfase_C"/>
</dbReference>
<dbReference type="Gene3D" id="3.90.1170.20">
    <property type="entry name" value="Quinolinate phosphoribosyl transferase, N-terminal domain"/>
    <property type="match status" value="1"/>
</dbReference>
<comment type="caution">
    <text evidence="12">The sequence shown here is derived from an EMBL/GenBank/DDBJ whole genome shotgun (WGS) entry which is preliminary data.</text>
</comment>
<comment type="function">
    <text evidence="1">Involved in the catabolism of quinolinic acid (QA).</text>
</comment>
<evidence type="ECO:0000256" key="9">
    <source>
        <dbReference type="PIRNR" id="PIRNR006250"/>
    </source>
</evidence>
<evidence type="ECO:0000259" key="10">
    <source>
        <dbReference type="Pfam" id="PF01729"/>
    </source>
</evidence>
<evidence type="ECO:0000256" key="8">
    <source>
        <dbReference type="ARBA" id="ARBA00033102"/>
    </source>
</evidence>
<feature type="domain" description="Quinolinate phosphoribosyl transferase N-terminal" evidence="11">
    <location>
        <begin position="27"/>
        <end position="111"/>
    </location>
</feature>
<gene>
    <name evidence="12" type="ORF">C7446_0641</name>
</gene>
<dbReference type="RefSeq" id="WP_121171230.1">
    <property type="nucleotide sequence ID" value="NZ_RBIN01000002.1"/>
</dbReference>
<comment type="pathway">
    <text evidence="2">Cofactor biosynthesis; NAD(+) biosynthesis; nicotinate D-ribonucleotide from quinolinate: step 1/1.</text>
</comment>
<dbReference type="GO" id="GO:0034213">
    <property type="term" value="P:quinolinate catabolic process"/>
    <property type="evidence" value="ECO:0007669"/>
    <property type="project" value="TreeGrafter"/>
</dbReference>
<dbReference type="InterPro" id="IPR004393">
    <property type="entry name" value="NadC"/>
</dbReference>
<dbReference type="GO" id="GO:0004514">
    <property type="term" value="F:nicotinate-nucleotide diphosphorylase (carboxylating) activity"/>
    <property type="evidence" value="ECO:0007669"/>
    <property type="project" value="UniProtKB-EC"/>
</dbReference>
<keyword evidence="7 9" id="KW-0808">Transferase</keyword>